<dbReference type="PANTHER" id="PTHR35377">
    <property type="entry name" value="ANTITOXIN VAPB49-RELATED-RELATED"/>
    <property type="match status" value="1"/>
</dbReference>
<protein>
    <recommendedName>
        <fullName evidence="1">Antitoxin</fullName>
    </recommendedName>
</protein>
<name>A0ABV7C1R0_9PROT</name>
<evidence type="ECO:0000313" key="2">
    <source>
        <dbReference type="EMBL" id="MFC3003842.1"/>
    </source>
</evidence>
<dbReference type="NCBIfam" id="TIGR01552">
    <property type="entry name" value="phd_fam"/>
    <property type="match status" value="1"/>
</dbReference>
<dbReference type="Pfam" id="PF02604">
    <property type="entry name" value="PhdYeFM_antitox"/>
    <property type="match status" value="1"/>
</dbReference>
<dbReference type="PANTHER" id="PTHR35377:SF8">
    <property type="entry name" value="ANTITOXIN VAPB22"/>
    <property type="match status" value="1"/>
</dbReference>
<reference evidence="3" key="1">
    <citation type="journal article" date="2019" name="Int. J. Syst. Evol. Microbiol.">
        <title>The Global Catalogue of Microorganisms (GCM) 10K type strain sequencing project: providing services to taxonomists for standard genome sequencing and annotation.</title>
        <authorList>
            <consortium name="The Broad Institute Genomics Platform"/>
            <consortium name="The Broad Institute Genome Sequencing Center for Infectious Disease"/>
            <person name="Wu L."/>
            <person name="Ma J."/>
        </authorList>
    </citation>
    <scope>NUCLEOTIDE SEQUENCE [LARGE SCALE GENOMIC DNA]</scope>
    <source>
        <strain evidence="3">CGMCC 1.16855</strain>
    </source>
</reference>
<comment type="function">
    <text evidence="1">Antitoxin component of a type II toxin-antitoxin (TA) system.</text>
</comment>
<evidence type="ECO:0000313" key="3">
    <source>
        <dbReference type="Proteomes" id="UP001595420"/>
    </source>
</evidence>
<proteinExistence type="inferred from homology"/>
<dbReference type="RefSeq" id="WP_216840282.1">
    <property type="nucleotide sequence ID" value="NZ_JAFNJS010000016.1"/>
</dbReference>
<dbReference type="Proteomes" id="UP001595420">
    <property type="component" value="Unassembled WGS sequence"/>
</dbReference>
<dbReference type="InterPro" id="IPR006442">
    <property type="entry name" value="Antitoxin_Phd/YefM"/>
</dbReference>
<gene>
    <name evidence="2" type="ORF">ACFOD3_28365</name>
</gene>
<dbReference type="EMBL" id="JBHRSB010000016">
    <property type="protein sequence ID" value="MFC3003842.1"/>
    <property type="molecule type" value="Genomic_DNA"/>
</dbReference>
<evidence type="ECO:0000256" key="1">
    <source>
        <dbReference type="RuleBase" id="RU362080"/>
    </source>
</evidence>
<sequence length="94" mass="10097">MSSTHLAATFVGAHDAKTRLAELLDRVERGEEVVITRHGRPVAKLSRTGPGHNVAAARAAAAALMKLREEIAEEAGGPFPLAEILALRDEGRRY</sequence>
<organism evidence="2 3">
    <name type="scientific">Falsiroseomonas tokyonensis</name>
    <dbReference type="NCBI Taxonomy" id="430521"/>
    <lineage>
        <taxon>Bacteria</taxon>
        <taxon>Pseudomonadati</taxon>
        <taxon>Pseudomonadota</taxon>
        <taxon>Alphaproteobacteria</taxon>
        <taxon>Acetobacterales</taxon>
        <taxon>Roseomonadaceae</taxon>
        <taxon>Falsiroseomonas</taxon>
    </lineage>
</organism>
<accession>A0ABV7C1R0</accession>
<keyword evidence="3" id="KW-1185">Reference proteome</keyword>
<comment type="similarity">
    <text evidence="1">Belongs to the phD/YefM antitoxin family.</text>
</comment>
<comment type="caution">
    <text evidence="2">The sequence shown here is derived from an EMBL/GenBank/DDBJ whole genome shotgun (WGS) entry which is preliminary data.</text>
</comment>
<dbReference type="InterPro" id="IPR051416">
    <property type="entry name" value="phD-YefM_TA_antitoxins"/>
</dbReference>